<name>A0A9W8JBJ9_9AGAR</name>
<evidence type="ECO:0000313" key="3">
    <source>
        <dbReference type="EMBL" id="KAJ2931024.1"/>
    </source>
</evidence>
<feature type="compositionally biased region" description="Polar residues" evidence="1">
    <location>
        <begin position="600"/>
        <end position="611"/>
    </location>
</feature>
<dbReference type="Proteomes" id="UP001140091">
    <property type="component" value="Unassembled WGS sequence"/>
</dbReference>
<evidence type="ECO:0000256" key="1">
    <source>
        <dbReference type="SAM" id="MobiDB-lite"/>
    </source>
</evidence>
<comment type="caution">
    <text evidence="3">The sequence shown here is derived from an EMBL/GenBank/DDBJ whole genome shotgun (WGS) entry which is preliminary data.</text>
</comment>
<dbReference type="EMBL" id="JANBPK010000813">
    <property type="protein sequence ID" value="KAJ2931024.1"/>
    <property type="molecule type" value="Genomic_DNA"/>
</dbReference>
<feature type="non-terminal residue" evidence="3">
    <location>
        <position position="1"/>
    </location>
</feature>
<feature type="transmembrane region" description="Helical" evidence="2">
    <location>
        <begin position="456"/>
        <end position="482"/>
    </location>
</feature>
<feature type="transmembrane region" description="Helical" evidence="2">
    <location>
        <begin position="121"/>
        <end position="140"/>
    </location>
</feature>
<gene>
    <name evidence="3" type="ORF">H1R20_g6098</name>
</gene>
<feature type="compositionally biased region" description="Basic and acidic residues" evidence="1">
    <location>
        <begin position="562"/>
        <end position="577"/>
    </location>
</feature>
<feature type="transmembrane region" description="Helical" evidence="2">
    <location>
        <begin position="52"/>
        <end position="70"/>
    </location>
</feature>
<keyword evidence="4" id="KW-1185">Reference proteome</keyword>
<dbReference type="AlphaFoldDB" id="A0A9W8JBJ9"/>
<dbReference type="OrthoDB" id="3227921at2759"/>
<feature type="compositionally biased region" description="Basic residues" evidence="1">
    <location>
        <begin position="552"/>
        <end position="561"/>
    </location>
</feature>
<keyword evidence="2" id="KW-0812">Transmembrane</keyword>
<organism evidence="3 4">
    <name type="scientific">Candolleomyces eurysporus</name>
    <dbReference type="NCBI Taxonomy" id="2828524"/>
    <lineage>
        <taxon>Eukaryota</taxon>
        <taxon>Fungi</taxon>
        <taxon>Dikarya</taxon>
        <taxon>Basidiomycota</taxon>
        <taxon>Agaricomycotina</taxon>
        <taxon>Agaricomycetes</taxon>
        <taxon>Agaricomycetidae</taxon>
        <taxon>Agaricales</taxon>
        <taxon>Agaricineae</taxon>
        <taxon>Psathyrellaceae</taxon>
        <taxon>Candolleomyces</taxon>
    </lineage>
</organism>
<keyword evidence="2" id="KW-1133">Transmembrane helix</keyword>
<proteinExistence type="predicted"/>
<protein>
    <submittedName>
        <fullName evidence="3">Uncharacterized protein</fullName>
    </submittedName>
</protein>
<accession>A0A9W8JBJ9</accession>
<keyword evidence="2" id="KW-0472">Membrane</keyword>
<reference evidence="3" key="1">
    <citation type="submission" date="2022-06" db="EMBL/GenBank/DDBJ databases">
        <title>Genome Sequence of Candolleomyces eurysporus.</title>
        <authorList>
            <person name="Buettner E."/>
        </authorList>
    </citation>
    <scope>NUCLEOTIDE SEQUENCE</scope>
    <source>
        <strain evidence="3">VTCC 930004</strain>
    </source>
</reference>
<evidence type="ECO:0000313" key="4">
    <source>
        <dbReference type="Proteomes" id="UP001140091"/>
    </source>
</evidence>
<evidence type="ECO:0000256" key="2">
    <source>
        <dbReference type="SAM" id="Phobius"/>
    </source>
</evidence>
<feature type="region of interest" description="Disordered" evidence="1">
    <location>
        <begin position="551"/>
        <end position="658"/>
    </location>
</feature>
<sequence>MASTDATRSVPGTSLRGIPSILFGSTLRLFCLRCILVAGTVELALQIYGQEVRAAVIFGLIVLHHLLSAFGPRLIPLFTWLDLLLTLPELAYGIRLVAVFSADAADYRWWPKQKVAEVFSFWLLTIMLAALLCIKVIQVVDARGSTFFQRVDILRDRVSDGPGQERLRKLSGGAPIPWWRYPVHVLFGRKIWERKFPTTTPIVWDIIVMWRKKVGAPQTLRESITLTPLWRAPAGENSSQGPFGPECDVIEPTQDMVPEHVNVSRVEVIIFHCPPRIPILPDDASSFVPFAYKPADTRPNLLLEANFTGLMSPGQLPNTDPNVLFDSLMVYLALTNNTNDVLSTTRPTSLFAGSNLVGVADLMVRQRLKVKELSTFGLFDVSGFTIDYILGLEFLLVKQLYNTFMIADIPYIVPETRFANPRNIPIGPNVSTLQIASQLDLRDWIVIQDYRNKSTLGGIATVGGLGSFFSIVFVVCFGNSLLGIIYRTKPLTPFGIFHQLESQRAQISHSTIEKYTSLRSDLQSLKDNPGLLAFVLDTLVDLDVVIEEHPHRMSPKQRRNAKLRDVEQELSFKKQDYDSDSDQEGGRSATSQRSIRKKANGSNAESISSDCDSGDEGEGPGRLPSKGTNEPLLEDDERRPLTATSPSPLVTLKKTFPI</sequence>